<feature type="region of interest" description="Disordered" evidence="1">
    <location>
        <begin position="516"/>
        <end position="582"/>
    </location>
</feature>
<evidence type="ECO:0000256" key="1">
    <source>
        <dbReference type="SAM" id="MobiDB-lite"/>
    </source>
</evidence>
<dbReference type="RefSeq" id="XP_007757295.1">
    <property type="nucleotide sequence ID" value="XM_007759105.1"/>
</dbReference>
<organism evidence="2 3">
    <name type="scientific">Cladophialophora yegresii CBS 114405</name>
    <dbReference type="NCBI Taxonomy" id="1182544"/>
    <lineage>
        <taxon>Eukaryota</taxon>
        <taxon>Fungi</taxon>
        <taxon>Dikarya</taxon>
        <taxon>Ascomycota</taxon>
        <taxon>Pezizomycotina</taxon>
        <taxon>Eurotiomycetes</taxon>
        <taxon>Chaetothyriomycetidae</taxon>
        <taxon>Chaetothyriales</taxon>
        <taxon>Herpotrichiellaceae</taxon>
        <taxon>Cladophialophora</taxon>
    </lineage>
</organism>
<sequence>MICGFCPGSGTTSQKTFNRVDVLKRHLTAVHGVEQTPPNSRRRSIANTSKKLSSYCPDATGICSICRIRFANAQEFYTHLDNCVLRVVQEQQSDDDGTLRAGKDAVGLSDTVQYNAVQKYLSSHRVDEGARPISSPGRPAKKGLTWSTGGAPLIDKGRKRRKHYPPSWGLSAEKMSMKKRVLCVYDGDRRLYKDDMSMHKDIEVRLKLFEEDGLLTELDLEILGRTEAIEIGATEDHTCRKEDRLYGCLGLISPVATKTDNESELMYRPLPAGILDLDSGNINDKDTNRDIPEKSNIGTVGTVNTRPVNDGERQEHFRQRCLQQSHETMSAVCGPFLGKGRPLNPHLASTAQDTEITGPQEIADTLSPGAGHHGDHEISLECLPNSVEHAAIKLTEHDAGEQKNIKAIVAEGVQSFASNLRSSCPGDHSPGGSDSASTVQAGVMTPSTSDRDTCRQSGAEPDEAFESEGELSFMATPGPGDVQLESETPSNSRRWAIQSTVAGQLARSYNTLLLRTRGGQGHSTGSSGASCTESSSASSSKSSHTMPSSPVSTRKRSHTNDEKDEDNDGRPRKQCNPRREYGAADDGKLLACPYSKFDPARYSELNTTELQYRGCSSCFLTTIPRLKQHLYRVHSRPLHYCSCCFQSFDTAVSLDKHARARSCTVSPSPFEEKMTTDQMSEIKRRTPREERTKSWFTIFRILFPQSDLPRSPFVGDYSEECIHHFLEYFEREAPRVLAATIDSELDNSILHLGLEQRRLLDDILETSLSHVVVTMTHAARARQSPSRVQRSHDASVSRTPQLFPDSLSGDITMDDDSSSTDSPLRARNFTTQLTLNESDSSPDATGTQSWLMVNRATEQQSNIQPPNVPMSGPCMTDLIAKLPDPSALLECTDSTAIDHSLAAEEWQRLLHSATPLELWQDGVFEVDENDSGIVLTGYQPAMTWFG</sequence>
<dbReference type="OrthoDB" id="2687452at2759"/>
<feature type="compositionally biased region" description="Basic and acidic residues" evidence="1">
    <location>
        <begin position="283"/>
        <end position="293"/>
    </location>
</feature>
<accession>W9VYP1</accession>
<gene>
    <name evidence="2" type="ORF">A1O7_05095</name>
</gene>
<dbReference type="AlphaFoldDB" id="W9VYP1"/>
<dbReference type="PANTHER" id="PTHR38166">
    <property type="entry name" value="C2H2-TYPE DOMAIN-CONTAINING PROTEIN-RELATED"/>
    <property type="match status" value="1"/>
</dbReference>
<reference evidence="2 3" key="1">
    <citation type="submission" date="2013-03" db="EMBL/GenBank/DDBJ databases">
        <title>The Genome Sequence of Cladophialophora yegresii CBS 114405.</title>
        <authorList>
            <consortium name="The Broad Institute Genomics Platform"/>
            <person name="Cuomo C."/>
            <person name="de Hoog S."/>
            <person name="Gorbushina A."/>
            <person name="Walker B."/>
            <person name="Young S.K."/>
            <person name="Zeng Q."/>
            <person name="Gargeya S."/>
            <person name="Fitzgerald M."/>
            <person name="Haas B."/>
            <person name="Abouelleil A."/>
            <person name="Allen A.W."/>
            <person name="Alvarado L."/>
            <person name="Arachchi H.M."/>
            <person name="Berlin A.M."/>
            <person name="Chapman S.B."/>
            <person name="Gainer-Dewar J."/>
            <person name="Goldberg J."/>
            <person name="Griggs A."/>
            <person name="Gujja S."/>
            <person name="Hansen M."/>
            <person name="Howarth C."/>
            <person name="Imamovic A."/>
            <person name="Ireland A."/>
            <person name="Larimer J."/>
            <person name="McCowan C."/>
            <person name="Murphy C."/>
            <person name="Pearson M."/>
            <person name="Poon T.W."/>
            <person name="Priest M."/>
            <person name="Roberts A."/>
            <person name="Saif S."/>
            <person name="Shea T."/>
            <person name="Sisk P."/>
            <person name="Sykes S."/>
            <person name="Wortman J."/>
            <person name="Nusbaum C."/>
            <person name="Birren B."/>
        </authorList>
    </citation>
    <scope>NUCLEOTIDE SEQUENCE [LARGE SCALE GENOMIC DNA]</scope>
    <source>
        <strain evidence="2 3">CBS 114405</strain>
    </source>
</reference>
<dbReference type="PANTHER" id="PTHR38166:SF1">
    <property type="entry name" value="C2H2-TYPE DOMAIN-CONTAINING PROTEIN"/>
    <property type="match status" value="1"/>
</dbReference>
<feature type="region of interest" description="Disordered" evidence="1">
    <location>
        <begin position="125"/>
        <end position="150"/>
    </location>
</feature>
<evidence type="ECO:0008006" key="4">
    <source>
        <dbReference type="Google" id="ProtNLM"/>
    </source>
</evidence>
<evidence type="ECO:0000313" key="3">
    <source>
        <dbReference type="Proteomes" id="UP000019473"/>
    </source>
</evidence>
<feature type="compositionally biased region" description="Acidic residues" evidence="1">
    <location>
        <begin position="460"/>
        <end position="469"/>
    </location>
</feature>
<feature type="compositionally biased region" description="Polar residues" evidence="1">
    <location>
        <begin position="296"/>
        <end position="307"/>
    </location>
</feature>
<dbReference type="EMBL" id="AMGW01000003">
    <property type="protein sequence ID" value="EXJ60942.1"/>
    <property type="molecule type" value="Genomic_DNA"/>
</dbReference>
<proteinExistence type="predicted"/>
<dbReference type="GeneID" id="19179680"/>
<evidence type="ECO:0000313" key="2">
    <source>
        <dbReference type="EMBL" id="EXJ60942.1"/>
    </source>
</evidence>
<dbReference type="STRING" id="1182544.W9VYP1"/>
<feature type="region of interest" description="Disordered" evidence="1">
    <location>
        <begin position="778"/>
        <end position="825"/>
    </location>
</feature>
<dbReference type="HOGENOM" id="CLU_283841_0_0_1"/>
<feature type="compositionally biased region" description="Polar residues" evidence="1">
    <location>
        <begin position="432"/>
        <end position="448"/>
    </location>
</feature>
<dbReference type="VEuPathDB" id="FungiDB:A1O7_05095"/>
<feature type="compositionally biased region" description="Low complexity" evidence="1">
    <location>
        <begin position="523"/>
        <end position="552"/>
    </location>
</feature>
<feature type="region of interest" description="Disordered" evidence="1">
    <location>
        <begin position="420"/>
        <end position="493"/>
    </location>
</feature>
<protein>
    <recommendedName>
        <fullName evidence="4">C2H2-type domain-containing protein</fullName>
    </recommendedName>
</protein>
<dbReference type="eggNOG" id="ENOG502QXVT">
    <property type="taxonomic scope" value="Eukaryota"/>
</dbReference>
<dbReference type="Proteomes" id="UP000019473">
    <property type="component" value="Unassembled WGS sequence"/>
</dbReference>
<name>W9VYP1_9EURO</name>
<comment type="caution">
    <text evidence="2">The sequence shown here is derived from an EMBL/GenBank/DDBJ whole genome shotgun (WGS) entry which is preliminary data.</text>
</comment>
<keyword evidence="3" id="KW-1185">Reference proteome</keyword>
<feature type="region of interest" description="Disordered" evidence="1">
    <location>
        <begin position="281"/>
        <end position="313"/>
    </location>
</feature>